<dbReference type="InterPro" id="IPR003593">
    <property type="entry name" value="AAA+_ATPase"/>
</dbReference>
<dbReference type="PANTHER" id="PTHR42798:SF6">
    <property type="entry name" value="CELL DIVISION ATP-BINDING PROTEIN FTSE"/>
    <property type="match status" value="1"/>
</dbReference>
<dbReference type="Pfam" id="PF00005">
    <property type="entry name" value="ABC_tran"/>
    <property type="match status" value="1"/>
</dbReference>
<dbReference type="PANTHER" id="PTHR42798">
    <property type="entry name" value="LIPOPROTEIN-RELEASING SYSTEM ATP-BINDING PROTEIN LOLD"/>
    <property type="match status" value="1"/>
</dbReference>
<dbReference type="SMART" id="SM00382">
    <property type="entry name" value="AAA"/>
    <property type="match status" value="1"/>
</dbReference>
<dbReference type="GO" id="GO:0098796">
    <property type="term" value="C:membrane protein complex"/>
    <property type="evidence" value="ECO:0007669"/>
    <property type="project" value="UniProtKB-ARBA"/>
</dbReference>
<dbReference type="PROSITE" id="PS50893">
    <property type="entry name" value="ABC_TRANSPORTER_2"/>
    <property type="match status" value="1"/>
</dbReference>
<evidence type="ECO:0000256" key="2">
    <source>
        <dbReference type="ARBA" id="ARBA00022448"/>
    </source>
</evidence>
<dbReference type="RefSeq" id="WP_021877001.1">
    <property type="nucleotide sequence ID" value="NZ_CP018624.1"/>
</dbReference>
<dbReference type="Gene3D" id="3.40.50.300">
    <property type="entry name" value="P-loop containing nucleotide triphosphate hydrolases"/>
    <property type="match status" value="1"/>
</dbReference>
<dbReference type="InterPro" id="IPR027417">
    <property type="entry name" value="P-loop_NTPase"/>
</dbReference>
<gene>
    <name evidence="6" type="ORF">K4H94_06710</name>
</gene>
<dbReference type="GO" id="GO:0022857">
    <property type="term" value="F:transmembrane transporter activity"/>
    <property type="evidence" value="ECO:0007669"/>
    <property type="project" value="UniProtKB-ARBA"/>
</dbReference>
<dbReference type="SUPFAM" id="SSF52540">
    <property type="entry name" value="P-loop containing nucleoside triphosphate hydrolases"/>
    <property type="match status" value="1"/>
</dbReference>
<feature type="domain" description="ABC transporter" evidence="5">
    <location>
        <begin position="5"/>
        <end position="231"/>
    </location>
</feature>
<dbReference type="EMBL" id="JAIFTX010000011">
    <property type="protein sequence ID" value="MBX7290733.1"/>
    <property type="molecule type" value="Genomic_DNA"/>
</dbReference>
<organism evidence="6 7">
    <name type="scientific">Clostridium chauvoei</name>
    <dbReference type="NCBI Taxonomy" id="46867"/>
    <lineage>
        <taxon>Bacteria</taxon>
        <taxon>Bacillati</taxon>
        <taxon>Bacillota</taxon>
        <taxon>Clostridia</taxon>
        <taxon>Eubacteriales</taxon>
        <taxon>Clostridiaceae</taxon>
        <taxon>Clostridium</taxon>
    </lineage>
</organism>
<dbReference type="GeneID" id="66300517"/>
<comment type="caution">
    <text evidence="6">The sequence shown here is derived from an EMBL/GenBank/DDBJ whole genome shotgun (WGS) entry which is preliminary data.</text>
</comment>
<dbReference type="InterPro" id="IPR017871">
    <property type="entry name" value="ABC_transporter-like_CS"/>
</dbReference>
<evidence type="ECO:0000256" key="3">
    <source>
        <dbReference type="ARBA" id="ARBA00022741"/>
    </source>
</evidence>
<name>A0ABD4RGY1_9CLOT</name>
<keyword evidence="3" id="KW-0547">Nucleotide-binding</keyword>
<evidence type="ECO:0000313" key="7">
    <source>
        <dbReference type="Proteomes" id="UP000775179"/>
    </source>
</evidence>
<evidence type="ECO:0000313" key="6">
    <source>
        <dbReference type="EMBL" id="MBX7290733.1"/>
    </source>
</evidence>
<comment type="similarity">
    <text evidence="1">Belongs to the ABC transporter superfamily.</text>
</comment>
<dbReference type="CDD" id="cd03255">
    <property type="entry name" value="ABC_MJ0796_LolCDE_FtsE"/>
    <property type="match status" value="1"/>
</dbReference>
<keyword evidence="2" id="KW-0813">Transport</keyword>
<dbReference type="InterPro" id="IPR017911">
    <property type="entry name" value="MacB-like_ATP-bd"/>
</dbReference>
<protein>
    <submittedName>
        <fullName evidence="6">ABC transporter ATP-binding protein</fullName>
    </submittedName>
</protein>
<accession>A0ABD4RGY1</accession>
<evidence type="ECO:0000259" key="5">
    <source>
        <dbReference type="PROSITE" id="PS50893"/>
    </source>
</evidence>
<proteinExistence type="inferred from homology"/>
<reference evidence="6 7" key="1">
    <citation type="submission" date="2021-08" db="EMBL/GenBank/DDBJ databases">
        <title>Genome sequence analysis of Clostridium chauvoei strains of European origin and evaluation of typing options for outbreak investigations.</title>
        <authorList>
            <person name="Abdel-Glil M."/>
            <person name="Thomas P."/>
            <person name="Seyboldt C."/>
        </authorList>
    </citation>
    <scope>NUCLEOTIDE SEQUENCE [LARGE SCALE GENOMIC DNA]</scope>
    <source>
        <strain evidence="6 7">S0260-09</strain>
    </source>
</reference>
<dbReference type="AlphaFoldDB" id="A0ABD4RGY1"/>
<evidence type="ECO:0000256" key="1">
    <source>
        <dbReference type="ARBA" id="ARBA00005417"/>
    </source>
</evidence>
<evidence type="ECO:0000256" key="4">
    <source>
        <dbReference type="ARBA" id="ARBA00022840"/>
    </source>
</evidence>
<keyword evidence="4 6" id="KW-0067">ATP-binding</keyword>
<dbReference type="InterPro" id="IPR003439">
    <property type="entry name" value="ABC_transporter-like_ATP-bd"/>
</dbReference>
<dbReference type="FunFam" id="3.40.50.300:FF:000032">
    <property type="entry name" value="Export ABC transporter ATP-binding protein"/>
    <property type="match status" value="1"/>
</dbReference>
<sequence length="231" mass="25654">MSKIVECNDISKSFKVGSIKTDILKGITLSINEGEFVAVVGESGSGKSTFLNILGGLMSADKGDIFIGDVQVDKLGENQLALFRRNNMGFIFQSYNLMPQLSALENVEMPLIFSGVPKKERIKRAKEMLERVGLGDRINHKPSELSGGQQQRVSIARALINNPKIILADEPTGNLDSKTSIEILDLLKELNRKYNMTFVVVTHSHVVYNYADKIIKMEDGLLCKEGDKYNE</sequence>
<dbReference type="GO" id="GO:0005524">
    <property type="term" value="F:ATP binding"/>
    <property type="evidence" value="ECO:0007669"/>
    <property type="project" value="UniProtKB-KW"/>
</dbReference>
<dbReference type="PROSITE" id="PS00211">
    <property type="entry name" value="ABC_TRANSPORTER_1"/>
    <property type="match status" value="1"/>
</dbReference>
<dbReference type="Proteomes" id="UP000775179">
    <property type="component" value="Unassembled WGS sequence"/>
</dbReference>